<gene>
    <name evidence="1" type="ORF">CAMP_LOCUS13930</name>
</gene>
<sequence length="345" mass="41073">MSFFGFGAPTRNWKIGEFGEYQKIFNTYFQHPYLPKRRFFNQYFIWDLQVTRTEFENDAKFYRIMFQSYPKEPNSESARFIVDFENRGDPNNPLTKSTTFLSIETPTSQYSVQEHYDVLDYSSMCEKWLTDALFYKNYEIYSLSLISPPKFDIPTRATFHINRLEIETDEDEKDMLYAYYWLNFFQSRSGSIGPKIVKIRSLFIEMKIAGNQMLKEIEKIEIHGKFDITADWVRNYSGYCFIWRKMEEENKFTTTELKTLYEKVRLTENRVGIFLDQGNVIQNDRMHTWLNKNYGANMSFDIGYKCHGAGNDLVTFYSRTNRTVIEKSLESTNVGVMKVEDFLKE</sequence>
<evidence type="ECO:0000313" key="2">
    <source>
        <dbReference type="Proteomes" id="UP001152747"/>
    </source>
</evidence>
<evidence type="ECO:0000313" key="1">
    <source>
        <dbReference type="EMBL" id="CAI5451293.1"/>
    </source>
</evidence>
<organism evidence="1 2">
    <name type="scientific">Caenorhabditis angaria</name>
    <dbReference type="NCBI Taxonomy" id="860376"/>
    <lineage>
        <taxon>Eukaryota</taxon>
        <taxon>Metazoa</taxon>
        <taxon>Ecdysozoa</taxon>
        <taxon>Nematoda</taxon>
        <taxon>Chromadorea</taxon>
        <taxon>Rhabditida</taxon>
        <taxon>Rhabditina</taxon>
        <taxon>Rhabditomorpha</taxon>
        <taxon>Rhabditoidea</taxon>
        <taxon>Rhabditidae</taxon>
        <taxon>Peloderinae</taxon>
        <taxon>Caenorhabditis</taxon>
    </lineage>
</organism>
<dbReference type="Proteomes" id="UP001152747">
    <property type="component" value="Unassembled WGS sequence"/>
</dbReference>
<dbReference type="AlphaFoldDB" id="A0A9P1ISI4"/>
<accession>A0A9P1ISI4</accession>
<name>A0A9P1ISI4_9PELO</name>
<keyword evidence="2" id="KW-1185">Reference proteome</keyword>
<proteinExistence type="predicted"/>
<reference evidence="1" key="1">
    <citation type="submission" date="2022-11" db="EMBL/GenBank/DDBJ databases">
        <authorList>
            <person name="Kikuchi T."/>
        </authorList>
    </citation>
    <scope>NUCLEOTIDE SEQUENCE</scope>
    <source>
        <strain evidence="1">PS1010</strain>
    </source>
</reference>
<comment type="caution">
    <text evidence="1">The sequence shown here is derived from an EMBL/GenBank/DDBJ whole genome shotgun (WGS) entry which is preliminary data.</text>
</comment>
<dbReference type="EMBL" id="CANHGI010000005">
    <property type="protein sequence ID" value="CAI5451293.1"/>
    <property type="molecule type" value="Genomic_DNA"/>
</dbReference>
<protein>
    <submittedName>
        <fullName evidence="1">Uncharacterized protein</fullName>
    </submittedName>
</protein>